<accession>A0A150G379</accession>
<comment type="caution">
    <text evidence="2">The sequence shown here is derived from an EMBL/GenBank/DDBJ whole genome shotgun (WGS) entry which is preliminary data.</text>
</comment>
<proteinExistence type="predicted"/>
<reference evidence="3" key="1">
    <citation type="journal article" date="2016" name="Nat. Commun.">
        <title>The Gonium pectorale genome demonstrates co-option of cell cycle regulation during the evolution of multicellularity.</title>
        <authorList>
            <person name="Hanschen E.R."/>
            <person name="Marriage T.N."/>
            <person name="Ferris P.J."/>
            <person name="Hamaji T."/>
            <person name="Toyoda A."/>
            <person name="Fujiyama A."/>
            <person name="Neme R."/>
            <person name="Noguchi H."/>
            <person name="Minakuchi Y."/>
            <person name="Suzuki M."/>
            <person name="Kawai-Toyooka H."/>
            <person name="Smith D.R."/>
            <person name="Sparks H."/>
            <person name="Anderson J."/>
            <person name="Bakaric R."/>
            <person name="Luria V."/>
            <person name="Karger A."/>
            <person name="Kirschner M.W."/>
            <person name="Durand P.M."/>
            <person name="Michod R.E."/>
            <person name="Nozaki H."/>
            <person name="Olson B.J."/>
        </authorList>
    </citation>
    <scope>NUCLEOTIDE SEQUENCE [LARGE SCALE GENOMIC DNA]</scope>
    <source>
        <strain evidence="3">NIES-2863</strain>
    </source>
</reference>
<sequence>MAPAAAKKEDTKPKEAGFGDSKNGKEQTNTPEDTPGGLSGRRPSPLLLAPLLAALLLASAPSASAFSRRLIQQQQHTCELTCSQLKRCITATCSAAGADAGSKLVITLDLSGCRGGAVAWMCCASASCTPRTCNSASGVGIVTGGSNTTCSEASGVAYEVPLGFPMMPIQLPAALAALATSAVTQTAFSTAAVSPAPKPFAALTRAAVAGAAQPFPAFA</sequence>
<dbReference type="AlphaFoldDB" id="A0A150G379"/>
<gene>
    <name evidence="2" type="ORF">GPECTOR_81g220</name>
</gene>
<dbReference type="OrthoDB" id="552437at2759"/>
<feature type="region of interest" description="Disordered" evidence="1">
    <location>
        <begin position="1"/>
        <end position="42"/>
    </location>
</feature>
<feature type="compositionally biased region" description="Basic and acidic residues" evidence="1">
    <location>
        <begin position="1"/>
        <end position="25"/>
    </location>
</feature>
<name>A0A150G379_GONPE</name>
<dbReference type="Proteomes" id="UP000075714">
    <property type="component" value="Unassembled WGS sequence"/>
</dbReference>
<evidence type="ECO:0000313" key="3">
    <source>
        <dbReference type="Proteomes" id="UP000075714"/>
    </source>
</evidence>
<dbReference type="EMBL" id="LSYV01000082">
    <property type="protein sequence ID" value="KXZ43770.1"/>
    <property type="molecule type" value="Genomic_DNA"/>
</dbReference>
<evidence type="ECO:0000313" key="2">
    <source>
        <dbReference type="EMBL" id="KXZ43770.1"/>
    </source>
</evidence>
<keyword evidence="3" id="KW-1185">Reference proteome</keyword>
<evidence type="ECO:0000256" key="1">
    <source>
        <dbReference type="SAM" id="MobiDB-lite"/>
    </source>
</evidence>
<protein>
    <submittedName>
        <fullName evidence="2">Uncharacterized protein</fullName>
    </submittedName>
</protein>
<organism evidence="2 3">
    <name type="scientific">Gonium pectorale</name>
    <name type="common">Green alga</name>
    <dbReference type="NCBI Taxonomy" id="33097"/>
    <lineage>
        <taxon>Eukaryota</taxon>
        <taxon>Viridiplantae</taxon>
        <taxon>Chlorophyta</taxon>
        <taxon>core chlorophytes</taxon>
        <taxon>Chlorophyceae</taxon>
        <taxon>CS clade</taxon>
        <taxon>Chlamydomonadales</taxon>
        <taxon>Volvocaceae</taxon>
        <taxon>Gonium</taxon>
    </lineage>
</organism>